<name>A0A847SST1_9BACT</name>
<dbReference type="Gene3D" id="3.40.710.10">
    <property type="entry name" value="DD-peptidase/beta-lactamase superfamily"/>
    <property type="match status" value="1"/>
</dbReference>
<dbReference type="PANTHER" id="PTHR46825">
    <property type="entry name" value="D-ALANYL-D-ALANINE-CARBOXYPEPTIDASE/ENDOPEPTIDASE AMPH"/>
    <property type="match status" value="1"/>
</dbReference>
<keyword evidence="3" id="KW-0732">Signal</keyword>
<organism evidence="5 6">
    <name type="scientific">Chitinophaga eiseniae</name>
    <dbReference type="NCBI Taxonomy" id="634771"/>
    <lineage>
        <taxon>Bacteria</taxon>
        <taxon>Pseudomonadati</taxon>
        <taxon>Bacteroidota</taxon>
        <taxon>Chitinophagia</taxon>
        <taxon>Chitinophagales</taxon>
        <taxon>Chitinophagaceae</taxon>
        <taxon>Chitinophaga</taxon>
    </lineage>
</organism>
<dbReference type="InterPro" id="IPR001466">
    <property type="entry name" value="Beta-lactam-related"/>
</dbReference>
<evidence type="ECO:0000259" key="4">
    <source>
        <dbReference type="Pfam" id="PF00144"/>
    </source>
</evidence>
<keyword evidence="2" id="KW-0472">Membrane</keyword>
<sequence>MNRKPILVLLLLVSLTSAAQDKIAQFTTLMDTLATRQDFSGCVLVAENGRPVFQKALGYADRDKKIPIQLSTRFELASVSKQFTAMAIMQLKEKGKLQYEDSLRQYFPALPFPGVTIRHLLNQTSGIPEFLSWTQAQVDTTKINFNADIMEQLPKVYHNTLFKPGTAFSYSNTNYLLLAQIIEKVSGEKFANYLQKYVFRPAGMKNTLVYSRRSALKPIPDYALSYTWDAGANKFLDPDSTIANYNSFYMDGVAGPYGICSNVADMLQWDQALYSEQLVKQSTLQEAFTPFKLPNGQNAGLAEGLDYGFGWVLSYDSAKGRNIWHNGGYDGYNTVIARYTDKNKTLIILSNIDQLNNSMSIIPALDNILWYGALNIPPITTRQHGIRVAPEVLAPLAGIYTVSNNPFLKMRITVSGSRIYAQYTNQSAFPIYASATGDFFYTVVAARIKFSRDANGKPNKLTLYQNGQEIEMNRDAE</sequence>
<dbReference type="InterPro" id="IPR050491">
    <property type="entry name" value="AmpC-like"/>
</dbReference>
<feature type="chain" id="PRO_5032749779" evidence="3">
    <location>
        <begin position="20"/>
        <end position="477"/>
    </location>
</feature>
<keyword evidence="5" id="KW-0378">Hydrolase</keyword>
<feature type="domain" description="Beta-lactamase-related" evidence="4">
    <location>
        <begin position="30"/>
        <end position="358"/>
    </location>
</feature>
<dbReference type="PANTHER" id="PTHR46825:SF11">
    <property type="entry name" value="PENICILLIN-BINDING PROTEIN 4"/>
    <property type="match status" value="1"/>
</dbReference>
<comment type="caution">
    <text evidence="5">The sequence shown here is derived from an EMBL/GenBank/DDBJ whole genome shotgun (WGS) entry which is preliminary data.</text>
</comment>
<evidence type="ECO:0000313" key="6">
    <source>
        <dbReference type="Proteomes" id="UP000552864"/>
    </source>
</evidence>
<protein>
    <submittedName>
        <fullName evidence="5">Serine hydrolase</fullName>
    </submittedName>
</protein>
<dbReference type="EMBL" id="JABAHZ010000008">
    <property type="protein sequence ID" value="NLR82177.1"/>
    <property type="molecule type" value="Genomic_DNA"/>
</dbReference>
<dbReference type="RefSeq" id="WP_168742023.1">
    <property type="nucleotide sequence ID" value="NZ_JABAHZ010000008.1"/>
</dbReference>
<evidence type="ECO:0000256" key="2">
    <source>
        <dbReference type="ARBA" id="ARBA00023136"/>
    </source>
</evidence>
<dbReference type="GO" id="GO:0016787">
    <property type="term" value="F:hydrolase activity"/>
    <property type="evidence" value="ECO:0007669"/>
    <property type="project" value="UniProtKB-KW"/>
</dbReference>
<dbReference type="AlphaFoldDB" id="A0A847SST1"/>
<comment type="subcellular location">
    <subcellularLocation>
        <location evidence="1">Membrane</location>
    </subcellularLocation>
</comment>
<feature type="signal peptide" evidence="3">
    <location>
        <begin position="1"/>
        <end position="19"/>
    </location>
</feature>
<dbReference type="SUPFAM" id="SSF56601">
    <property type="entry name" value="beta-lactamase/transpeptidase-like"/>
    <property type="match status" value="1"/>
</dbReference>
<dbReference type="GO" id="GO:0016020">
    <property type="term" value="C:membrane"/>
    <property type="evidence" value="ECO:0007669"/>
    <property type="project" value="UniProtKB-SubCell"/>
</dbReference>
<keyword evidence="6" id="KW-1185">Reference proteome</keyword>
<gene>
    <name evidence="5" type="ORF">HGH91_26400</name>
</gene>
<accession>A0A847SST1</accession>
<dbReference type="Proteomes" id="UP000552864">
    <property type="component" value="Unassembled WGS sequence"/>
</dbReference>
<dbReference type="Pfam" id="PF00144">
    <property type="entry name" value="Beta-lactamase"/>
    <property type="match status" value="1"/>
</dbReference>
<proteinExistence type="predicted"/>
<evidence type="ECO:0000313" key="5">
    <source>
        <dbReference type="EMBL" id="NLR82177.1"/>
    </source>
</evidence>
<reference evidence="5 6" key="1">
    <citation type="submission" date="2020-04" db="EMBL/GenBank/DDBJ databases">
        <authorList>
            <person name="Yin C."/>
        </authorList>
    </citation>
    <scope>NUCLEOTIDE SEQUENCE [LARGE SCALE GENOMIC DNA]</scope>
    <source>
        <strain evidence="5 6">Ak56</strain>
    </source>
</reference>
<dbReference type="InterPro" id="IPR012338">
    <property type="entry name" value="Beta-lactam/transpept-like"/>
</dbReference>
<evidence type="ECO:0000256" key="1">
    <source>
        <dbReference type="ARBA" id="ARBA00004370"/>
    </source>
</evidence>
<evidence type="ECO:0000256" key="3">
    <source>
        <dbReference type="SAM" id="SignalP"/>
    </source>
</evidence>